<dbReference type="OrthoDB" id="5984008at2759"/>
<evidence type="ECO:0000259" key="2">
    <source>
        <dbReference type="Pfam" id="PF01094"/>
    </source>
</evidence>
<name>A0A9R1US58_LACSA</name>
<reference evidence="3 4" key="1">
    <citation type="journal article" date="2017" name="Nat. Commun.">
        <title>Genome assembly with in vitro proximity ligation data and whole-genome triplication in lettuce.</title>
        <authorList>
            <person name="Reyes-Chin-Wo S."/>
            <person name="Wang Z."/>
            <person name="Yang X."/>
            <person name="Kozik A."/>
            <person name="Arikit S."/>
            <person name="Song C."/>
            <person name="Xia L."/>
            <person name="Froenicke L."/>
            <person name="Lavelle D.O."/>
            <person name="Truco M.J."/>
            <person name="Xia R."/>
            <person name="Zhu S."/>
            <person name="Xu C."/>
            <person name="Xu H."/>
            <person name="Xu X."/>
            <person name="Cox K."/>
            <person name="Korf I."/>
            <person name="Meyers B.C."/>
            <person name="Michelmore R.W."/>
        </authorList>
    </citation>
    <scope>NUCLEOTIDE SEQUENCE [LARGE SCALE GENOMIC DNA]</scope>
    <source>
        <strain evidence="4">cv. Salinas</strain>
        <tissue evidence="3">Seedlings</tissue>
    </source>
</reference>
<dbReference type="InterPro" id="IPR015683">
    <property type="entry name" value="Ionotropic_Glu_rcpt"/>
</dbReference>
<dbReference type="Pfam" id="PF01094">
    <property type="entry name" value="ANF_receptor"/>
    <property type="match status" value="1"/>
</dbReference>
<keyword evidence="4" id="KW-1185">Reference proteome</keyword>
<dbReference type="PANTHER" id="PTHR34836">
    <property type="entry name" value="OS06G0188250 PROTEIN"/>
    <property type="match status" value="1"/>
</dbReference>
<sequence>MKNITNPLRLSLFVAIILLLVGVVYPYPMESMNLEANKITKSSKSNNVIQVDVGLLLDSSWKSKVLLKSFIEMAHSDFYATHSIYTTRLYMRTLYFNNAIDAVSGVVELLKDQVKAIIGPKNLVEAIFITELGEKSHVPIISFDS</sequence>
<dbReference type="InterPro" id="IPR001828">
    <property type="entry name" value="ANF_lig-bd_rcpt"/>
</dbReference>
<dbReference type="Gene3D" id="3.40.50.2300">
    <property type="match status" value="1"/>
</dbReference>
<proteinExistence type="predicted"/>
<evidence type="ECO:0000313" key="4">
    <source>
        <dbReference type="Proteomes" id="UP000235145"/>
    </source>
</evidence>
<evidence type="ECO:0000256" key="1">
    <source>
        <dbReference type="SAM" id="SignalP"/>
    </source>
</evidence>
<accession>A0A9R1US58</accession>
<gene>
    <name evidence="3" type="ORF">LSAT_V11C800415600</name>
</gene>
<dbReference type="EMBL" id="NBSK02000008">
    <property type="protein sequence ID" value="KAJ0191895.1"/>
    <property type="molecule type" value="Genomic_DNA"/>
</dbReference>
<feature type="domain" description="Receptor ligand binding region" evidence="2">
    <location>
        <begin position="71"/>
        <end position="145"/>
    </location>
</feature>
<dbReference type="AlphaFoldDB" id="A0A9R1US58"/>
<evidence type="ECO:0000313" key="3">
    <source>
        <dbReference type="EMBL" id="KAJ0191895.1"/>
    </source>
</evidence>
<feature type="chain" id="PRO_5040298581" description="Receptor ligand binding region domain-containing protein" evidence="1">
    <location>
        <begin position="27"/>
        <end position="145"/>
    </location>
</feature>
<keyword evidence="1" id="KW-0732">Signal</keyword>
<dbReference type="Proteomes" id="UP000235145">
    <property type="component" value="Unassembled WGS sequence"/>
</dbReference>
<comment type="caution">
    <text evidence="3">The sequence shown here is derived from an EMBL/GenBank/DDBJ whole genome shotgun (WGS) entry which is preliminary data.</text>
</comment>
<organism evidence="3 4">
    <name type="scientific">Lactuca sativa</name>
    <name type="common">Garden lettuce</name>
    <dbReference type="NCBI Taxonomy" id="4236"/>
    <lineage>
        <taxon>Eukaryota</taxon>
        <taxon>Viridiplantae</taxon>
        <taxon>Streptophyta</taxon>
        <taxon>Embryophyta</taxon>
        <taxon>Tracheophyta</taxon>
        <taxon>Spermatophyta</taxon>
        <taxon>Magnoliopsida</taxon>
        <taxon>eudicotyledons</taxon>
        <taxon>Gunneridae</taxon>
        <taxon>Pentapetalae</taxon>
        <taxon>asterids</taxon>
        <taxon>campanulids</taxon>
        <taxon>Asterales</taxon>
        <taxon>Asteraceae</taxon>
        <taxon>Cichorioideae</taxon>
        <taxon>Cichorieae</taxon>
        <taxon>Lactucinae</taxon>
        <taxon>Lactuca</taxon>
    </lineage>
</organism>
<dbReference type="PANTHER" id="PTHR34836:SF1">
    <property type="entry name" value="OS09G0428600 PROTEIN"/>
    <property type="match status" value="1"/>
</dbReference>
<feature type="signal peptide" evidence="1">
    <location>
        <begin position="1"/>
        <end position="26"/>
    </location>
</feature>
<protein>
    <recommendedName>
        <fullName evidence="2">Receptor ligand binding region domain-containing protein</fullName>
    </recommendedName>
</protein>